<dbReference type="Pfam" id="PF10988">
    <property type="entry name" value="DUF2807"/>
    <property type="match status" value="1"/>
</dbReference>
<dbReference type="PROSITE" id="PS51257">
    <property type="entry name" value="PROKAR_LIPOPROTEIN"/>
    <property type="match status" value="1"/>
</dbReference>
<feature type="chain" id="PRO_5016181668" evidence="1">
    <location>
        <begin position="24"/>
        <end position="252"/>
    </location>
</feature>
<dbReference type="InterPro" id="IPR021255">
    <property type="entry name" value="DUF2807"/>
</dbReference>
<dbReference type="Gene3D" id="2.160.20.120">
    <property type="match status" value="1"/>
</dbReference>
<protein>
    <submittedName>
        <fullName evidence="3">DUF2807 domain-containing protein</fullName>
    </submittedName>
</protein>
<proteinExistence type="predicted"/>
<name>A0A2W5DQA7_9BURK</name>
<gene>
    <name evidence="3" type="ORF">DI603_09355</name>
</gene>
<keyword evidence="1" id="KW-0732">Signal</keyword>
<evidence type="ECO:0000256" key="1">
    <source>
        <dbReference type="SAM" id="SignalP"/>
    </source>
</evidence>
<evidence type="ECO:0000259" key="2">
    <source>
        <dbReference type="Pfam" id="PF10988"/>
    </source>
</evidence>
<reference evidence="3 4" key="1">
    <citation type="submission" date="2017-08" db="EMBL/GenBank/DDBJ databases">
        <title>Infants hospitalized years apart are colonized by the same room-sourced microbial strains.</title>
        <authorList>
            <person name="Brooks B."/>
            <person name="Olm M.R."/>
            <person name="Firek B.A."/>
            <person name="Baker R."/>
            <person name="Thomas B.C."/>
            <person name="Morowitz M.J."/>
            <person name="Banfield J.F."/>
        </authorList>
    </citation>
    <scope>NUCLEOTIDE SEQUENCE [LARGE SCALE GENOMIC DNA]</scope>
    <source>
        <strain evidence="3">S2_012_000_R2_81</strain>
    </source>
</reference>
<dbReference type="PANTHER" id="PTHR39200:SF1">
    <property type="entry name" value="AUTO-TRANSPORTER ADHESIN HEAD GIN DOMAIN-CONTAINING PROTEIN-RELATED"/>
    <property type="match status" value="1"/>
</dbReference>
<dbReference type="EMBL" id="QFOD01000007">
    <property type="protein sequence ID" value="PZP32878.1"/>
    <property type="molecule type" value="Genomic_DNA"/>
</dbReference>
<dbReference type="Proteomes" id="UP000249633">
    <property type="component" value="Unassembled WGS sequence"/>
</dbReference>
<feature type="signal peptide" evidence="1">
    <location>
        <begin position="1"/>
        <end position="23"/>
    </location>
</feature>
<comment type="caution">
    <text evidence="3">The sequence shown here is derived from an EMBL/GenBank/DDBJ whole genome shotgun (WGS) entry which is preliminary data.</text>
</comment>
<dbReference type="AlphaFoldDB" id="A0A2W5DQA7"/>
<dbReference type="PANTHER" id="PTHR39200">
    <property type="entry name" value="HYPOTHETICAL EXPORTED PROTEIN"/>
    <property type="match status" value="1"/>
</dbReference>
<organism evidence="3 4">
    <name type="scientific">Roseateles depolymerans</name>
    <dbReference type="NCBI Taxonomy" id="76731"/>
    <lineage>
        <taxon>Bacteria</taxon>
        <taxon>Pseudomonadati</taxon>
        <taxon>Pseudomonadota</taxon>
        <taxon>Betaproteobacteria</taxon>
        <taxon>Burkholderiales</taxon>
        <taxon>Sphaerotilaceae</taxon>
        <taxon>Roseateles</taxon>
    </lineage>
</organism>
<sequence>MTASRRFFVLGTAALIACSTAQAWSWSWGSGERVAGNGDVVTEPRDLGSFDGVGLSGGFDVIIRQGSTARVEVKADRNLLPYMETRVSDGAKGRTLEIGPKRGYQLSGSVNPVITIEMPTLRSVAVAGSGTVKVQAIKTAGVDASVAGSGDIRFADLAAERAGFKVSGSGDIAASGRAGQVTVSIAGSGDVKVAELAADEVKVSIAGSGDAQVQATKRLNVSIAGSGDVRYVGSPEVSSSIAGSGRVRRLGQ</sequence>
<evidence type="ECO:0000313" key="4">
    <source>
        <dbReference type="Proteomes" id="UP000249633"/>
    </source>
</evidence>
<feature type="domain" description="Putative auto-transporter adhesin head GIN" evidence="2">
    <location>
        <begin position="50"/>
        <end position="235"/>
    </location>
</feature>
<evidence type="ECO:0000313" key="3">
    <source>
        <dbReference type="EMBL" id="PZP32878.1"/>
    </source>
</evidence>
<accession>A0A2W5DQA7</accession>